<name>A0A0K1XFK4_9GAMM</name>
<dbReference type="EMBL" id="CP012365">
    <property type="protein sequence ID" value="AKX60034.1"/>
    <property type="molecule type" value="Genomic_DNA"/>
</dbReference>
<evidence type="ECO:0000313" key="2">
    <source>
        <dbReference type="EMBL" id="AKX60034.1"/>
    </source>
</evidence>
<proteinExistence type="predicted"/>
<feature type="signal peptide" evidence="1">
    <location>
        <begin position="1"/>
        <end position="20"/>
    </location>
</feature>
<sequence length="155" mass="18191">MRLKVLFFLMITVLLTSCYQSDNDFDGLQLVTFSSVSPTVIFLPGSRGIDFLVKPVYDNISYNKEFKADERTINLIVNAPPDKVIEEVNNIFLEQEYIAYEREDSNSLAHYLYVKDNYRFTASFKMYCSEGFNCKKTEIFFWYLIADKNNNKEVF</sequence>
<feature type="chain" id="PRO_5005472136" description="Lipoprotein" evidence="1">
    <location>
        <begin position="21"/>
        <end position="155"/>
    </location>
</feature>
<accession>A0A0K1XFK4</accession>
<dbReference type="RefSeq" id="WP_053101281.1">
    <property type="nucleotide sequence ID" value="NZ_CP012365.1"/>
</dbReference>
<organism evidence="2 3">
    <name type="scientific">Thiopseudomonas alkaliphila</name>
    <dbReference type="NCBI Taxonomy" id="1697053"/>
    <lineage>
        <taxon>Bacteria</taxon>
        <taxon>Pseudomonadati</taxon>
        <taxon>Pseudomonadota</taxon>
        <taxon>Gammaproteobacteria</taxon>
        <taxon>Pseudomonadales</taxon>
        <taxon>Pseudomonadaceae</taxon>
        <taxon>Thiopseudomonas</taxon>
    </lineage>
</organism>
<evidence type="ECO:0000256" key="1">
    <source>
        <dbReference type="SAM" id="SignalP"/>
    </source>
</evidence>
<dbReference type="PROSITE" id="PS51257">
    <property type="entry name" value="PROKAR_LIPOPROTEIN"/>
    <property type="match status" value="1"/>
</dbReference>
<keyword evidence="3" id="KW-1185">Reference proteome</keyword>
<evidence type="ECO:0008006" key="4">
    <source>
        <dbReference type="Google" id="ProtNLM"/>
    </source>
</evidence>
<protein>
    <recommendedName>
        <fullName evidence="4">Lipoprotein</fullName>
    </recommendedName>
</protein>
<evidence type="ECO:0000313" key="3">
    <source>
        <dbReference type="Proteomes" id="UP000063953"/>
    </source>
</evidence>
<keyword evidence="1" id="KW-0732">Signal</keyword>
<dbReference type="Proteomes" id="UP000063953">
    <property type="component" value="Chromosome"/>
</dbReference>
<gene>
    <name evidence="2" type="ORF">AKN88_08905</name>
</gene>
<dbReference type="AlphaFoldDB" id="A0A0K1XFK4"/>
<reference evidence="2 3" key="1">
    <citation type="journal article" date="2015" name="Genome Announc.">
        <title>Genome Sequences of Oblitimonas alkaliphila gen. nov. sp. nov. (Proposed), a Novel Bacterium of the Pseudomonadaceae Family.</title>
        <authorList>
            <person name="Lauer A.C."/>
            <person name="Nicholson A.C."/>
            <person name="Humrighouse B.W."/>
            <person name="Emery B."/>
            <person name="Drobish A."/>
            <person name="Juieng P."/>
            <person name="Loparev V."/>
            <person name="McQuiston J.R."/>
        </authorList>
    </citation>
    <scope>NUCLEOTIDE SEQUENCE [LARGE SCALE GENOMIC DNA]</scope>
    <source>
        <strain evidence="2 3">E5571</strain>
    </source>
</reference>